<dbReference type="PANTHER" id="PTHR33969">
    <property type="entry name" value="SEGREGATION AND CONDENSATION PROTEIN A"/>
    <property type="match status" value="1"/>
</dbReference>
<comment type="caution">
    <text evidence="4">The sequence shown here is derived from an EMBL/GenBank/DDBJ whole genome shotgun (WGS) entry which is preliminary data.</text>
</comment>
<evidence type="ECO:0000313" key="4">
    <source>
        <dbReference type="EMBL" id="EFM81187.1"/>
    </source>
</evidence>
<reference evidence="4 5" key="1">
    <citation type="submission" date="2010-07" db="EMBL/GenBank/DDBJ databases">
        <authorList>
            <person name="Sid Ahmed O."/>
        </authorList>
    </citation>
    <scope>NUCLEOTIDE SEQUENCE [LARGE SCALE GENOMIC DNA]</scope>
    <source>
        <strain evidence="4 5">TX4248</strain>
    </source>
</reference>
<dbReference type="GO" id="GO:0005737">
    <property type="term" value="C:cytoplasm"/>
    <property type="evidence" value="ECO:0007669"/>
    <property type="project" value="UniProtKB-SubCell"/>
</dbReference>
<evidence type="ECO:0000256" key="3">
    <source>
        <dbReference type="HAMAP-Rule" id="MF_01805"/>
    </source>
</evidence>
<dbReference type="HAMAP" id="MF_01805">
    <property type="entry name" value="ScpA"/>
    <property type="match status" value="1"/>
</dbReference>
<dbReference type="EMBL" id="AEBR01000110">
    <property type="protein sequence ID" value="EFM81187.1"/>
    <property type="molecule type" value="Genomic_DNA"/>
</dbReference>
<keyword evidence="3" id="KW-0131">Cell cycle</keyword>
<keyword evidence="3" id="KW-0132">Cell division</keyword>
<comment type="subunit">
    <text evidence="3">Component of a cohesin-like complex composed of ScpA, ScpB and the Smc homodimer, in which ScpA and ScpB bind to the head domain of Smc. The presence of the three proteins is required for the association of the complex with DNA.</text>
</comment>
<dbReference type="GO" id="GO:0051301">
    <property type="term" value="P:cell division"/>
    <property type="evidence" value="ECO:0007669"/>
    <property type="project" value="UniProtKB-KW"/>
</dbReference>
<evidence type="ECO:0000256" key="2">
    <source>
        <dbReference type="ARBA" id="ARBA00044777"/>
    </source>
</evidence>
<keyword evidence="3" id="KW-0963">Cytoplasm</keyword>
<accession>A0A125W1P1</accession>
<protein>
    <recommendedName>
        <fullName evidence="2 3">Segregation and condensation protein A</fullName>
    </recommendedName>
</protein>
<sequence length="264" mass="30819">MSFLQEINLKLDVFEGPLDLLLHLIQKLEIDIYDIPITAVTEQYMSYIHAMQTLELEVAGEYLVMAATLMAIKSQMLLPKQELEIIDDENFFEEEDPREALVAQLLEYRKFKYAATVLHEKEEERKLYYTKEPMDMDDYKEEDTTLPPNQINTIDLFLAFHAMLEKKKNRQPVETTVASDDVSIEEKITAISERMRQVQKGKAVSFDSFFDSYSKQEIVTTFMALLELMKTGVIYAEQENNYSEILLFNTETQQEDTTEVEETQ</sequence>
<dbReference type="RefSeq" id="WP_002381915.1">
    <property type="nucleotide sequence ID" value="NZ_GL454489.1"/>
</dbReference>
<evidence type="ECO:0000313" key="5">
    <source>
        <dbReference type="Proteomes" id="UP000004846"/>
    </source>
</evidence>
<name>A0A125W1P1_ENTFL</name>
<evidence type="ECO:0000256" key="1">
    <source>
        <dbReference type="ARBA" id="ARBA00022829"/>
    </source>
</evidence>
<dbReference type="HOGENOM" id="CLU_038686_3_1_9"/>
<keyword evidence="1 3" id="KW-0159">Chromosome partition</keyword>
<dbReference type="Gene3D" id="6.10.250.2410">
    <property type="match status" value="1"/>
</dbReference>
<comment type="function">
    <text evidence="3">Participates in chromosomal partition during cell division. May act via the formation of a condensin-like complex containing Smc and ScpB that pull DNA away from mid-cell into both cell halves.</text>
</comment>
<dbReference type="PANTHER" id="PTHR33969:SF2">
    <property type="entry name" value="SEGREGATION AND CONDENSATION PROTEIN A"/>
    <property type="match status" value="1"/>
</dbReference>
<gene>
    <name evidence="3" type="primary">scpA</name>
    <name evidence="4" type="ORF">HMPREF9498_03126</name>
</gene>
<dbReference type="Gene3D" id="1.10.10.580">
    <property type="entry name" value="Structural maintenance of chromosome 1. Chain E"/>
    <property type="match status" value="1"/>
</dbReference>
<dbReference type="GO" id="GO:0007059">
    <property type="term" value="P:chromosome segregation"/>
    <property type="evidence" value="ECO:0007669"/>
    <property type="project" value="UniProtKB-UniRule"/>
</dbReference>
<dbReference type="Proteomes" id="UP000004846">
    <property type="component" value="Unassembled WGS sequence"/>
</dbReference>
<dbReference type="GeneID" id="60893844"/>
<dbReference type="InterPro" id="IPR003768">
    <property type="entry name" value="ScpA"/>
</dbReference>
<proteinExistence type="inferred from homology"/>
<comment type="similarity">
    <text evidence="3">Belongs to the ScpA family.</text>
</comment>
<dbReference type="NCBIfam" id="NF000995">
    <property type="entry name" value="PRK00104.1-4"/>
    <property type="match status" value="1"/>
</dbReference>
<dbReference type="GO" id="GO:0006260">
    <property type="term" value="P:DNA replication"/>
    <property type="evidence" value="ECO:0007669"/>
    <property type="project" value="UniProtKB-UniRule"/>
</dbReference>
<dbReference type="Pfam" id="PF02616">
    <property type="entry name" value="SMC_ScpA"/>
    <property type="match status" value="1"/>
</dbReference>
<dbReference type="InterPro" id="IPR023093">
    <property type="entry name" value="ScpA-like_C"/>
</dbReference>
<dbReference type="AlphaFoldDB" id="A0A125W1P1"/>
<comment type="subcellular location">
    <subcellularLocation>
        <location evidence="3">Cytoplasm</location>
    </subcellularLocation>
    <text evidence="3">Associated with two foci at the outer edges of the nucleoid region in young cells, and at four foci within both cell halves in older cells.</text>
</comment>
<organism evidence="4 5">
    <name type="scientific">Enterococcus faecalis TX4248</name>
    <dbReference type="NCBI Taxonomy" id="749495"/>
    <lineage>
        <taxon>Bacteria</taxon>
        <taxon>Bacillati</taxon>
        <taxon>Bacillota</taxon>
        <taxon>Bacilli</taxon>
        <taxon>Lactobacillales</taxon>
        <taxon>Enterococcaceae</taxon>
        <taxon>Enterococcus</taxon>
    </lineage>
</organism>